<protein>
    <submittedName>
        <fullName evidence="1">Alcohol acetyltransferase</fullName>
    </submittedName>
</protein>
<gene>
    <name evidence="1" type="ORF">P9271_22010</name>
</gene>
<name>A0ABU6P5L1_9BACI</name>
<evidence type="ECO:0000313" key="2">
    <source>
        <dbReference type="Proteomes" id="UP001342826"/>
    </source>
</evidence>
<dbReference type="GeneID" id="301141710"/>
<comment type="caution">
    <text evidence="1">The sequence shown here is derived from an EMBL/GenBank/DDBJ whole genome shotgun (WGS) entry which is preliminary data.</text>
</comment>
<sequence length="427" mass="48719">MKNWYKLDNAGKLFPAVQNRKKTSVYRISAIMDSPIDALYLQQATDTVARRFPMFLVKLHRGVFWNYLEHRKNPLMVEEEQHYPCQSINVSDNNRYLLKVLYFQNRISVEFFHVLADGFGATEFLKSLLFYYLSYCGYKVEAEGQILLEDDGTDPSESEDSFKRYSKSVYYESFSNRNAYHIKGTPFEQYGFNAVHGVVSACELNTLAKKHDTTITAYLTALLIYSTYQTRVAGEGSKTPIVAAVPVNLRKLFPSKTLRNFFGVVNIGAVVSEYTTMEDLIGLCHDMLKHKTSPLHLQNILCSNVARENNSLAKMVPLPIKKWLIRLGFQMLGERKTSLTISNLGRIRLPESMSKYVQQVETLVYPSPQNPINCGISSVGDRLTITFVRSITEADILQYFFSYLTSEAGLSVELYSNGWGEAHDEMF</sequence>
<evidence type="ECO:0000313" key="1">
    <source>
        <dbReference type="EMBL" id="MED4403967.1"/>
    </source>
</evidence>
<keyword evidence="2" id="KW-1185">Reference proteome</keyword>
<dbReference type="Proteomes" id="UP001342826">
    <property type="component" value="Unassembled WGS sequence"/>
</dbReference>
<dbReference type="RefSeq" id="WP_066231113.1">
    <property type="nucleotide sequence ID" value="NZ_JARTFQ010000003.1"/>
</dbReference>
<dbReference type="EMBL" id="JARTFS010000021">
    <property type="protein sequence ID" value="MED4403967.1"/>
    <property type="molecule type" value="Genomic_DNA"/>
</dbReference>
<accession>A0ABU6P5L1</accession>
<reference evidence="1 2" key="1">
    <citation type="submission" date="2023-03" db="EMBL/GenBank/DDBJ databases">
        <title>Bacillus Genome Sequencing.</title>
        <authorList>
            <person name="Dunlap C."/>
        </authorList>
    </citation>
    <scope>NUCLEOTIDE SEQUENCE [LARGE SCALE GENOMIC DNA]</scope>
    <source>
        <strain evidence="1 2">NRS-1717</strain>
    </source>
</reference>
<organism evidence="1 2">
    <name type="scientific">Metabacillus fastidiosus</name>
    <dbReference type="NCBI Taxonomy" id="1458"/>
    <lineage>
        <taxon>Bacteria</taxon>
        <taxon>Bacillati</taxon>
        <taxon>Bacillota</taxon>
        <taxon>Bacilli</taxon>
        <taxon>Bacillales</taxon>
        <taxon>Bacillaceae</taxon>
        <taxon>Metabacillus</taxon>
    </lineage>
</organism>
<dbReference type="PANTHER" id="PTHR28037">
    <property type="entry name" value="ALCOHOL O-ACETYLTRANSFERASE 1-RELATED"/>
    <property type="match status" value="1"/>
</dbReference>
<proteinExistence type="predicted"/>
<dbReference type="PANTHER" id="PTHR28037:SF1">
    <property type="entry name" value="ALCOHOL O-ACETYLTRANSFERASE 1-RELATED"/>
    <property type="match status" value="1"/>
</dbReference>
<dbReference type="InterPro" id="IPR052058">
    <property type="entry name" value="Alcohol_O-acetyltransferase"/>
</dbReference>